<organism evidence="7 8">
    <name type="scientific">Aquibium oceanicum</name>
    <dbReference type="NCBI Taxonomy" id="1670800"/>
    <lineage>
        <taxon>Bacteria</taxon>
        <taxon>Pseudomonadati</taxon>
        <taxon>Pseudomonadota</taxon>
        <taxon>Alphaproteobacteria</taxon>
        <taxon>Hyphomicrobiales</taxon>
        <taxon>Phyllobacteriaceae</taxon>
        <taxon>Aquibium</taxon>
    </lineage>
</organism>
<keyword evidence="5" id="KW-0732">Signal</keyword>
<dbReference type="Proteomes" id="UP000182840">
    <property type="component" value="Chromosome"/>
</dbReference>
<feature type="active site" evidence="4">
    <location>
        <position position="34"/>
    </location>
</feature>
<keyword evidence="8" id="KW-1185">Reference proteome</keyword>
<dbReference type="AlphaFoldDB" id="A0A1L3SY21"/>
<comment type="similarity">
    <text evidence="4">Belongs to the MsrA Met sulfoxide reductase family.</text>
</comment>
<dbReference type="NCBIfam" id="TIGR00401">
    <property type="entry name" value="msrA"/>
    <property type="match status" value="1"/>
</dbReference>
<accession>A0A1L3SY21</accession>
<dbReference type="OrthoDB" id="4174719at2"/>
<evidence type="ECO:0000256" key="5">
    <source>
        <dbReference type="SAM" id="SignalP"/>
    </source>
</evidence>
<feature type="signal peptide" evidence="5">
    <location>
        <begin position="1"/>
        <end position="22"/>
    </location>
</feature>
<sequence length="199" mass="21847">MFRSLVAASFILAGGLLSPAMAQQTETAIFAGGCFWCVESDFDKVPGVVSTTSGYSGGTLENPTYPNHEGHREVVRIEYDPARVDYETLVDVFFHTVDPTDPGGQFCDRGHAYTTAVYVNGDGQKAAAEKAKADAQQSLGKKVVTPIEAAGPFWPAEGYHQDYYKKNPLKYRYYRFACGRNARVEEVWGKAAYEGVPSH</sequence>
<dbReference type="PANTHER" id="PTHR43774">
    <property type="entry name" value="PEPTIDE METHIONINE SULFOXIDE REDUCTASE"/>
    <property type="match status" value="1"/>
</dbReference>
<dbReference type="GO" id="GO:0008113">
    <property type="term" value="F:peptide-methionine (S)-S-oxide reductase activity"/>
    <property type="evidence" value="ECO:0007669"/>
    <property type="project" value="UniProtKB-UniRule"/>
</dbReference>
<comment type="function">
    <text evidence="4">Has an important function as a repair enzyme for proteins that have been inactivated by oxidation. Catalyzes the reversible oxidation-reduction of methionine sulfoxide in proteins to methionine.</text>
</comment>
<dbReference type="InterPro" id="IPR036509">
    <property type="entry name" value="Met_Sox_Rdtase_MsrA_sf"/>
</dbReference>
<proteinExistence type="inferred from homology"/>
<feature type="chain" id="PRO_5012046690" description="Peptide methionine sulfoxide reductase MsrA" evidence="5">
    <location>
        <begin position="23"/>
        <end position="199"/>
    </location>
</feature>
<dbReference type="Gene3D" id="3.30.1060.10">
    <property type="entry name" value="Peptide methionine sulphoxide reductase MsrA"/>
    <property type="match status" value="1"/>
</dbReference>
<dbReference type="GO" id="GO:0033744">
    <property type="term" value="F:L-methionine:thioredoxin-disulfide S-oxidoreductase activity"/>
    <property type="evidence" value="ECO:0007669"/>
    <property type="project" value="RHEA"/>
</dbReference>
<name>A0A1L3SY21_9HYPH</name>
<dbReference type="STRING" id="1670800.BSQ44_00735"/>
<reference evidence="8" key="1">
    <citation type="submission" date="2016-11" db="EMBL/GenBank/DDBJ databases">
        <title>Mesorhizobium oceanicum sp. nov., isolated from deep seawater in South China Sea.</title>
        <authorList>
            <person name="Fu G.-Y."/>
        </authorList>
    </citation>
    <scope>NUCLEOTIDE SEQUENCE [LARGE SCALE GENOMIC DNA]</scope>
    <source>
        <strain evidence="8">B7</strain>
    </source>
</reference>
<evidence type="ECO:0000313" key="7">
    <source>
        <dbReference type="EMBL" id="APH74319.1"/>
    </source>
</evidence>
<evidence type="ECO:0000313" key="8">
    <source>
        <dbReference type="Proteomes" id="UP000182840"/>
    </source>
</evidence>
<evidence type="ECO:0000256" key="1">
    <source>
        <dbReference type="ARBA" id="ARBA00023002"/>
    </source>
</evidence>
<dbReference type="EMBL" id="CP018171">
    <property type="protein sequence ID" value="APH74319.1"/>
    <property type="molecule type" value="Genomic_DNA"/>
</dbReference>
<gene>
    <name evidence="4" type="primary">msrA</name>
    <name evidence="7" type="ORF">BSQ44_00735</name>
</gene>
<evidence type="ECO:0000256" key="2">
    <source>
        <dbReference type="ARBA" id="ARBA00047806"/>
    </source>
</evidence>
<protein>
    <recommendedName>
        <fullName evidence="4">Peptide methionine sulfoxide reductase MsrA</fullName>
        <shortName evidence="4">Protein-methionine-S-oxide reductase</shortName>
        <ecNumber evidence="4">1.8.4.11</ecNumber>
    </recommendedName>
    <alternativeName>
        <fullName evidence="4">Peptide-methionine (S)-S-oxide reductase</fullName>
        <shortName evidence="4">Peptide Met(O) reductase</shortName>
    </alternativeName>
</protein>
<feature type="domain" description="Peptide methionine sulphoxide reductase MsrA" evidence="6">
    <location>
        <begin position="27"/>
        <end position="172"/>
    </location>
</feature>
<comment type="catalytic activity">
    <reaction evidence="3 4">
        <text>[thioredoxin]-disulfide + L-methionine + H2O = L-methionine (S)-S-oxide + [thioredoxin]-dithiol</text>
        <dbReference type="Rhea" id="RHEA:19993"/>
        <dbReference type="Rhea" id="RHEA-COMP:10698"/>
        <dbReference type="Rhea" id="RHEA-COMP:10700"/>
        <dbReference type="ChEBI" id="CHEBI:15377"/>
        <dbReference type="ChEBI" id="CHEBI:29950"/>
        <dbReference type="ChEBI" id="CHEBI:50058"/>
        <dbReference type="ChEBI" id="CHEBI:57844"/>
        <dbReference type="ChEBI" id="CHEBI:58772"/>
        <dbReference type="EC" id="1.8.4.11"/>
    </reaction>
</comment>
<dbReference type="Pfam" id="PF01625">
    <property type="entry name" value="PMSR"/>
    <property type="match status" value="1"/>
</dbReference>
<evidence type="ECO:0000256" key="3">
    <source>
        <dbReference type="ARBA" id="ARBA00048782"/>
    </source>
</evidence>
<dbReference type="PANTHER" id="PTHR43774:SF1">
    <property type="entry name" value="PEPTIDE METHIONINE SULFOXIDE REDUCTASE MSRA 2"/>
    <property type="match status" value="1"/>
</dbReference>
<dbReference type="InterPro" id="IPR002569">
    <property type="entry name" value="Met_Sox_Rdtase_MsrA_dom"/>
</dbReference>
<dbReference type="SUPFAM" id="SSF55068">
    <property type="entry name" value="Peptide methionine sulfoxide reductase"/>
    <property type="match status" value="1"/>
</dbReference>
<comment type="catalytic activity">
    <reaction evidence="2 4">
        <text>L-methionyl-[protein] + [thioredoxin]-disulfide + H2O = L-methionyl-(S)-S-oxide-[protein] + [thioredoxin]-dithiol</text>
        <dbReference type="Rhea" id="RHEA:14217"/>
        <dbReference type="Rhea" id="RHEA-COMP:10698"/>
        <dbReference type="Rhea" id="RHEA-COMP:10700"/>
        <dbReference type="Rhea" id="RHEA-COMP:12313"/>
        <dbReference type="Rhea" id="RHEA-COMP:12315"/>
        <dbReference type="ChEBI" id="CHEBI:15377"/>
        <dbReference type="ChEBI" id="CHEBI:16044"/>
        <dbReference type="ChEBI" id="CHEBI:29950"/>
        <dbReference type="ChEBI" id="CHEBI:44120"/>
        <dbReference type="ChEBI" id="CHEBI:50058"/>
        <dbReference type="EC" id="1.8.4.11"/>
    </reaction>
</comment>
<dbReference type="HAMAP" id="MF_01401">
    <property type="entry name" value="MsrA"/>
    <property type="match status" value="1"/>
</dbReference>
<evidence type="ECO:0000259" key="6">
    <source>
        <dbReference type="Pfam" id="PF01625"/>
    </source>
</evidence>
<dbReference type="EC" id="1.8.4.11" evidence="4"/>
<dbReference type="KEGG" id="meso:BSQ44_00735"/>
<keyword evidence="1 4" id="KW-0560">Oxidoreductase</keyword>
<evidence type="ECO:0000256" key="4">
    <source>
        <dbReference type="HAMAP-Rule" id="MF_01401"/>
    </source>
</evidence>
<dbReference type="RefSeq" id="WP_072607774.1">
    <property type="nucleotide sequence ID" value="NZ_CP018171.1"/>
</dbReference>